<evidence type="ECO:0000256" key="1">
    <source>
        <dbReference type="SAM" id="MobiDB-lite"/>
    </source>
</evidence>
<evidence type="ECO:0000313" key="3">
    <source>
        <dbReference type="Proteomes" id="UP000198284"/>
    </source>
</evidence>
<dbReference type="AlphaFoldDB" id="A0A239G7U9"/>
<reference evidence="2 3" key="1">
    <citation type="submission" date="2017-06" db="EMBL/GenBank/DDBJ databases">
        <authorList>
            <person name="Kim H.J."/>
            <person name="Triplett B.A."/>
        </authorList>
    </citation>
    <scope>NUCLEOTIDE SEQUENCE [LARGE SCALE GENOMIC DNA]</scope>
    <source>
        <strain evidence="2 3">U15</strain>
    </source>
</reference>
<proteinExistence type="predicted"/>
<evidence type="ECO:0000313" key="2">
    <source>
        <dbReference type="EMBL" id="SNS65180.1"/>
    </source>
</evidence>
<dbReference type="RefSeq" id="WP_143131201.1">
    <property type="nucleotide sequence ID" value="NZ_FZOT01000004.1"/>
</dbReference>
<dbReference type="EMBL" id="FZOT01000004">
    <property type="protein sequence ID" value="SNS65180.1"/>
    <property type="molecule type" value="Genomic_DNA"/>
</dbReference>
<name>A0A239G7U9_9BURK</name>
<accession>A0A239G7U9</accession>
<protein>
    <submittedName>
        <fullName evidence="2">Uncharacterized protein</fullName>
    </submittedName>
</protein>
<keyword evidence="3" id="KW-1185">Reference proteome</keyword>
<sequence>MSHNKQAPHCANASSLSRTAVPCEAPEAASTLDHEKVVENRSRKQPGLFSFRSDISNHQPLDGSRSMFFIDSTDYQVHANLEQPTEAERHLLADLNIPYRDQYYRY</sequence>
<gene>
    <name evidence="2" type="ORF">SAMN06265795_104288</name>
</gene>
<organism evidence="2 3">
    <name type="scientific">Noviherbaspirillum humi</name>
    <dbReference type="NCBI Taxonomy" id="1688639"/>
    <lineage>
        <taxon>Bacteria</taxon>
        <taxon>Pseudomonadati</taxon>
        <taxon>Pseudomonadota</taxon>
        <taxon>Betaproteobacteria</taxon>
        <taxon>Burkholderiales</taxon>
        <taxon>Oxalobacteraceae</taxon>
        <taxon>Noviherbaspirillum</taxon>
    </lineage>
</organism>
<dbReference type="Proteomes" id="UP000198284">
    <property type="component" value="Unassembled WGS sequence"/>
</dbReference>
<feature type="region of interest" description="Disordered" evidence="1">
    <location>
        <begin position="1"/>
        <end position="39"/>
    </location>
</feature>